<dbReference type="RefSeq" id="XP_040787990.1">
    <property type="nucleotide sequence ID" value="XM_040936031.1"/>
</dbReference>
<dbReference type="EMBL" id="ML976616">
    <property type="protein sequence ID" value="KAF1845427.1"/>
    <property type="molecule type" value="Genomic_DNA"/>
</dbReference>
<feature type="region of interest" description="Disordered" evidence="1">
    <location>
        <begin position="193"/>
        <end position="220"/>
    </location>
</feature>
<accession>A0A9P4GHJ1</accession>
<feature type="compositionally biased region" description="Basic and acidic residues" evidence="1">
    <location>
        <begin position="21"/>
        <end position="32"/>
    </location>
</feature>
<reference evidence="2" key="1">
    <citation type="submission" date="2020-01" db="EMBL/GenBank/DDBJ databases">
        <authorList>
            <consortium name="DOE Joint Genome Institute"/>
            <person name="Haridas S."/>
            <person name="Albert R."/>
            <person name="Binder M."/>
            <person name="Bloem J."/>
            <person name="Labutti K."/>
            <person name="Salamov A."/>
            <person name="Andreopoulos B."/>
            <person name="Baker S.E."/>
            <person name="Barry K."/>
            <person name="Bills G."/>
            <person name="Bluhm B.H."/>
            <person name="Cannon C."/>
            <person name="Castanera R."/>
            <person name="Culley D.E."/>
            <person name="Daum C."/>
            <person name="Ezra D."/>
            <person name="Gonzalez J.B."/>
            <person name="Henrissat B."/>
            <person name="Kuo A."/>
            <person name="Liang C."/>
            <person name="Lipzen A."/>
            <person name="Lutzoni F."/>
            <person name="Magnuson J."/>
            <person name="Mondo S."/>
            <person name="Nolan M."/>
            <person name="Ohm R."/>
            <person name="Pangilinan J."/>
            <person name="Park H.-J."/>
            <person name="Ramirez L."/>
            <person name="Alfaro M."/>
            <person name="Sun H."/>
            <person name="Tritt A."/>
            <person name="Yoshinaga Y."/>
            <person name="Zwiers L.-H."/>
            <person name="Turgeon B.G."/>
            <person name="Goodwin S.B."/>
            <person name="Spatafora J.W."/>
            <person name="Crous P.W."/>
            <person name="Grigoriev I.V."/>
        </authorList>
    </citation>
    <scope>NUCLEOTIDE SEQUENCE</scope>
    <source>
        <strain evidence="2">CBS 394.84</strain>
    </source>
</reference>
<dbReference type="OrthoDB" id="3934814at2759"/>
<sequence length="250" mass="28006">MARRRVQPPVQDATQGRRARAKDAESEDDASKADSQQILALRPLLKKPKGGDKEVEHFREKVTADQEQLRALLEQRMHQAEEEEARRRYEIAATIMEALETPNQAIQGQTPTLGGTKIASNTAYASVSDVLKASEGLIVEYQRLDNIIKGLRDERTESVADTWKQNLDETEKQLKMGARVALRNVKKVLGADTEGEELAPVDEDGDEKMEGVVGEAETETELNYELHRSLRYAERGVKRMVKGLPNDEVA</sequence>
<protein>
    <submittedName>
        <fullName evidence="2">Uncharacterized protein</fullName>
    </submittedName>
</protein>
<proteinExistence type="predicted"/>
<evidence type="ECO:0000256" key="1">
    <source>
        <dbReference type="SAM" id="MobiDB-lite"/>
    </source>
</evidence>
<evidence type="ECO:0000313" key="2">
    <source>
        <dbReference type="EMBL" id="KAF1845427.1"/>
    </source>
</evidence>
<comment type="caution">
    <text evidence="2">The sequence shown here is derived from an EMBL/GenBank/DDBJ whole genome shotgun (WGS) entry which is preliminary data.</text>
</comment>
<evidence type="ECO:0000313" key="3">
    <source>
        <dbReference type="Proteomes" id="UP000800039"/>
    </source>
</evidence>
<dbReference type="GeneID" id="63853282"/>
<dbReference type="Proteomes" id="UP000800039">
    <property type="component" value="Unassembled WGS sequence"/>
</dbReference>
<dbReference type="AlphaFoldDB" id="A0A9P4GHJ1"/>
<feature type="region of interest" description="Disordered" evidence="1">
    <location>
        <begin position="1"/>
        <end position="56"/>
    </location>
</feature>
<keyword evidence="3" id="KW-1185">Reference proteome</keyword>
<gene>
    <name evidence="2" type="ORF">K460DRAFT_395090</name>
</gene>
<feature type="compositionally biased region" description="Acidic residues" evidence="1">
    <location>
        <begin position="193"/>
        <end position="207"/>
    </location>
</feature>
<name>A0A9P4GHJ1_9PLEO</name>
<organism evidence="2 3">
    <name type="scientific">Cucurbitaria berberidis CBS 394.84</name>
    <dbReference type="NCBI Taxonomy" id="1168544"/>
    <lineage>
        <taxon>Eukaryota</taxon>
        <taxon>Fungi</taxon>
        <taxon>Dikarya</taxon>
        <taxon>Ascomycota</taxon>
        <taxon>Pezizomycotina</taxon>
        <taxon>Dothideomycetes</taxon>
        <taxon>Pleosporomycetidae</taxon>
        <taxon>Pleosporales</taxon>
        <taxon>Pleosporineae</taxon>
        <taxon>Cucurbitariaceae</taxon>
        <taxon>Cucurbitaria</taxon>
    </lineage>
</organism>